<evidence type="ECO:0000313" key="5">
    <source>
        <dbReference type="Proteomes" id="UP000765507"/>
    </source>
</evidence>
<keyword evidence="3" id="KW-0732">Signal</keyword>
<comment type="caution">
    <text evidence="2">Lacks conserved residue(s) required for the propagation of feature annotation.</text>
</comment>
<proteinExistence type="predicted"/>
<gene>
    <name evidence="4" type="primary">CD320</name>
    <name evidence="4" type="ORF">G0U57_016168</name>
</gene>
<dbReference type="InterPro" id="IPR036055">
    <property type="entry name" value="LDL_receptor-like_sf"/>
</dbReference>
<reference evidence="4 5" key="1">
    <citation type="journal article" date="2020" name="G3 (Bethesda)">
        <title>Draft Genome of the Common Snapping Turtle, Chelydra serpentina, a Model for Phenotypic Plasticity in Reptiles.</title>
        <authorList>
            <person name="Das D."/>
            <person name="Singh S.K."/>
            <person name="Bierstedt J."/>
            <person name="Erickson A."/>
            <person name="Galli G.L.J."/>
            <person name="Crossley D.A. 2nd"/>
            <person name="Rhen T."/>
        </authorList>
    </citation>
    <scope>NUCLEOTIDE SEQUENCE [LARGE SCALE GENOMIC DNA]</scope>
    <source>
        <strain evidence="4">KW</strain>
    </source>
</reference>
<dbReference type="OrthoDB" id="9990982at2759"/>
<dbReference type="SUPFAM" id="SSF57424">
    <property type="entry name" value="LDL receptor-like module"/>
    <property type="match status" value="1"/>
</dbReference>
<comment type="caution">
    <text evidence="4">The sequence shown here is derived from an EMBL/GenBank/DDBJ whole genome shotgun (WGS) entry which is preliminary data.</text>
</comment>
<evidence type="ECO:0000313" key="4">
    <source>
        <dbReference type="EMBL" id="KAG6934759.1"/>
    </source>
</evidence>
<protein>
    <submittedName>
        <fullName evidence="4">CD320 antigen</fullName>
    </submittedName>
</protein>
<sequence length="157" mass="16765">MWPLLALLLRQLVAAGLESPEGNASGLPCSPRAGRCWTSQHVRSLPQERFCDGRSDCPDGADESAEACQHAESRLPLPAPACSSVPGGQSAFQPPGAVMATPTVRMGRMSRSAGQTPLGLPWRRALPAHRIQRSPNLGNLCCLRLEALCGWQLLLCS</sequence>
<dbReference type="AlphaFoldDB" id="A0A8T1T0V5"/>
<dbReference type="PROSITE" id="PS50068">
    <property type="entry name" value="LDLRA_2"/>
    <property type="match status" value="1"/>
</dbReference>
<evidence type="ECO:0000256" key="1">
    <source>
        <dbReference type="ARBA" id="ARBA00023157"/>
    </source>
</evidence>
<keyword evidence="1" id="KW-1015">Disulfide bond</keyword>
<dbReference type="Proteomes" id="UP000765507">
    <property type="component" value="Unassembled WGS sequence"/>
</dbReference>
<dbReference type="EMBL" id="JAHGAV010000051">
    <property type="protein sequence ID" value="KAG6934759.1"/>
    <property type="molecule type" value="Genomic_DNA"/>
</dbReference>
<organism evidence="4 5">
    <name type="scientific">Chelydra serpentina</name>
    <name type="common">Snapping turtle</name>
    <name type="synonym">Testudo serpentina</name>
    <dbReference type="NCBI Taxonomy" id="8475"/>
    <lineage>
        <taxon>Eukaryota</taxon>
        <taxon>Metazoa</taxon>
        <taxon>Chordata</taxon>
        <taxon>Craniata</taxon>
        <taxon>Vertebrata</taxon>
        <taxon>Euteleostomi</taxon>
        <taxon>Archelosauria</taxon>
        <taxon>Testudinata</taxon>
        <taxon>Testudines</taxon>
        <taxon>Cryptodira</taxon>
        <taxon>Durocryptodira</taxon>
        <taxon>Americhelydia</taxon>
        <taxon>Chelydroidea</taxon>
        <taxon>Chelydridae</taxon>
        <taxon>Chelydra</taxon>
    </lineage>
</organism>
<feature type="chain" id="PRO_5035858226" evidence="3">
    <location>
        <begin position="16"/>
        <end position="157"/>
    </location>
</feature>
<feature type="signal peptide" evidence="3">
    <location>
        <begin position="1"/>
        <end position="15"/>
    </location>
</feature>
<keyword evidence="5" id="KW-1185">Reference proteome</keyword>
<accession>A0A8T1T0V5</accession>
<evidence type="ECO:0000256" key="3">
    <source>
        <dbReference type="SAM" id="SignalP"/>
    </source>
</evidence>
<name>A0A8T1T0V5_CHESE</name>
<dbReference type="InterPro" id="IPR002172">
    <property type="entry name" value="LDrepeatLR_classA_rpt"/>
</dbReference>
<dbReference type="Gene3D" id="4.10.400.10">
    <property type="entry name" value="Low-density Lipoprotein Receptor"/>
    <property type="match status" value="1"/>
</dbReference>
<evidence type="ECO:0000256" key="2">
    <source>
        <dbReference type="PROSITE-ProRule" id="PRU00124"/>
    </source>
</evidence>